<dbReference type="Proteomes" id="UP000277279">
    <property type="component" value="Unassembled WGS sequence"/>
</dbReference>
<keyword evidence="3" id="KW-0808">Transferase</keyword>
<dbReference type="InterPro" id="IPR029063">
    <property type="entry name" value="SAM-dependent_MTases_sf"/>
</dbReference>
<keyword evidence="2" id="KW-0460">Magnesium</keyword>
<keyword evidence="1" id="KW-0479">Metal-binding</keyword>
<reference evidence="3 4" key="1">
    <citation type="submission" date="2018-11" db="EMBL/GenBank/DDBJ databases">
        <authorList>
            <person name="Huo Y."/>
        </authorList>
    </citation>
    <scope>NUCLEOTIDE SEQUENCE [LARGE SCALE GENOMIC DNA]</scope>
    <source>
        <strain evidence="3 4">DSM 30132</strain>
    </source>
</reference>
<dbReference type="AlphaFoldDB" id="A0A427N619"/>
<dbReference type="PANTHER" id="PTHR31009">
    <property type="entry name" value="S-ADENOSYL-L-METHIONINE:CARBOXYL METHYLTRANSFERASE FAMILY PROTEIN"/>
    <property type="match status" value="1"/>
</dbReference>
<proteinExistence type="predicted"/>
<evidence type="ECO:0000313" key="3">
    <source>
        <dbReference type="EMBL" id="RSB82263.1"/>
    </source>
</evidence>
<organism evidence="3 4">
    <name type="scientific">Rhizobium pisi</name>
    <dbReference type="NCBI Taxonomy" id="574561"/>
    <lineage>
        <taxon>Bacteria</taxon>
        <taxon>Pseudomonadati</taxon>
        <taxon>Pseudomonadota</taxon>
        <taxon>Alphaproteobacteria</taxon>
        <taxon>Hyphomicrobiales</taxon>
        <taxon>Rhizobiaceae</taxon>
        <taxon>Rhizobium/Agrobacterium group</taxon>
        <taxon>Rhizobium</taxon>
    </lineage>
</organism>
<sequence length="355" mass="39038">MPGGPTRSDLAAMQGGGFYNRHSAMQAIGIAALLPVWEAACRTVDISDGPVTIVDYGCSQGRNSMIPMRKAIDVLRFRAGATIPIEVVHTDLPSNDFSSLFEALISDPNSYMTGTSDVFPLAIGKSYFAPLLSPGRVHLGWSTWALQWMSTNAIDAPDHILAGMSSSPAVAAAVAAQQARDWECFLTQRSREMRPGAKLVAGFTARAEADTGWEWLLGELWSAVGDMRNDGLLSEREEEQITIPIGLRSLEDIQAPFRQSGSFADLTLEHLDRVKVSDPFRREFDGSGDRLAFARHHANMTRAWSGPLIASVAPHARKQTVFVDELFSRFEHRLSKDPRPHEPYMATVALSKKDR</sequence>
<dbReference type="SUPFAM" id="SSF53335">
    <property type="entry name" value="S-adenosyl-L-methionine-dependent methyltransferases"/>
    <property type="match status" value="1"/>
</dbReference>
<keyword evidence="3" id="KW-0489">Methyltransferase</keyword>
<dbReference type="Gene3D" id="1.10.1200.270">
    <property type="entry name" value="Methyltransferase, alpha-helical capping domain"/>
    <property type="match status" value="1"/>
</dbReference>
<name>A0A427N619_9HYPH</name>
<dbReference type="InterPro" id="IPR005299">
    <property type="entry name" value="MeTrfase_7"/>
</dbReference>
<dbReference type="GO" id="GO:0032259">
    <property type="term" value="P:methylation"/>
    <property type="evidence" value="ECO:0007669"/>
    <property type="project" value="UniProtKB-KW"/>
</dbReference>
<dbReference type="Pfam" id="PF03492">
    <property type="entry name" value="Methyltransf_7"/>
    <property type="match status" value="1"/>
</dbReference>
<dbReference type="OrthoDB" id="465670at2"/>
<evidence type="ECO:0000256" key="1">
    <source>
        <dbReference type="ARBA" id="ARBA00022723"/>
    </source>
</evidence>
<dbReference type="InterPro" id="IPR042086">
    <property type="entry name" value="MeTrfase_capping"/>
</dbReference>
<gene>
    <name evidence="3" type="ORF">EFD55_05810</name>
</gene>
<dbReference type="GO" id="GO:0046872">
    <property type="term" value="F:metal ion binding"/>
    <property type="evidence" value="ECO:0007669"/>
    <property type="project" value="UniProtKB-KW"/>
</dbReference>
<comment type="caution">
    <text evidence="3">The sequence shown here is derived from an EMBL/GenBank/DDBJ whole genome shotgun (WGS) entry which is preliminary data.</text>
</comment>
<evidence type="ECO:0000313" key="4">
    <source>
        <dbReference type="Proteomes" id="UP000277279"/>
    </source>
</evidence>
<evidence type="ECO:0000256" key="2">
    <source>
        <dbReference type="ARBA" id="ARBA00022842"/>
    </source>
</evidence>
<accession>A0A427N619</accession>
<dbReference type="Gene3D" id="3.40.50.150">
    <property type="entry name" value="Vaccinia Virus protein VP39"/>
    <property type="match status" value="1"/>
</dbReference>
<dbReference type="EMBL" id="RJJT01000003">
    <property type="protein sequence ID" value="RSB82263.1"/>
    <property type="molecule type" value="Genomic_DNA"/>
</dbReference>
<dbReference type="GO" id="GO:0008168">
    <property type="term" value="F:methyltransferase activity"/>
    <property type="evidence" value="ECO:0007669"/>
    <property type="project" value="UniProtKB-KW"/>
</dbReference>
<protein>
    <submittedName>
        <fullName evidence="3">SAM-dependent methyltransferase</fullName>
    </submittedName>
</protein>